<dbReference type="InterPro" id="IPR026841">
    <property type="entry name" value="Aur1/Ipt1"/>
</dbReference>
<dbReference type="OrthoDB" id="329477at2157"/>
<proteinExistence type="predicted"/>
<dbReference type="Pfam" id="PF14378">
    <property type="entry name" value="PAP2_3"/>
    <property type="match status" value="1"/>
</dbReference>
<feature type="transmembrane region" description="Helical" evidence="1">
    <location>
        <begin position="141"/>
        <end position="160"/>
    </location>
</feature>
<feature type="domain" description="Phosphatidic acid phosphatase type 2/haloperoxidase" evidence="2">
    <location>
        <begin position="151"/>
        <end position="260"/>
    </location>
</feature>
<dbReference type="InterPro" id="IPR036938">
    <property type="entry name" value="PAP2/HPO_sf"/>
</dbReference>
<dbReference type="SMART" id="SM00014">
    <property type="entry name" value="acidPPc"/>
    <property type="match status" value="1"/>
</dbReference>
<evidence type="ECO:0000313" key="3">
    <source>
        <dbReference type="EMBL" id="SNZ12249.1"/>
    </source>
</evidence>
<dbReference type="Proteomes" id="UP000219453">
    <property type="component" value="Unassembled WGS sequence"/>
</dbReference>
<keyword evidence="1" id="KW-0812">Transmembrane</keyword>
<dbReference type="CDD" id="cd03386">
    <property type="entry name" value="PAP2_Aur1_like"/>
    <property type="match status" value="1"/>
</dbReference>
<dbReference type="EMBL" id="OBEJ01000002">
    <property type="protein sequence ID" value="SNZ12249.1"/>
    <property type="molecule type" value="Genomic_DNA"/>
</dbReference>
<feature type="transmembrane region" description="Helical" evidence="1">
    <location>
        <begin position="104"/>
        <end position="129"/>
    </location>
</feature>
<evidence type="ECO:0000313" key="4">
    <source>
        <dbReference type="Proteomes" id="UP000219453"/>
    </source>
</evidence>
<dbReference type="RefSeq" id="WP_097008536.1">
    <property type="nucleotide sequence ID" value="NZ_OBEJ01000002.1"/>
</dbReference>
<organism evidence="3 4">
    <name type="scientific">Natronoarchaeum philippinense</name>
    <dbReference type="NCBI Taxonomy" id="558529"/>
    <lineage>
        <taxon>Archaea</taxon>
        <taxon>Methanobacteriati</taxon>
        <taxon>Methanobacteriota</taxon>
        <taxon>Stenosarchaea group</taxon>
        <taxon>Halobacteria</taxon>
        <taxon>Halobacteriales</taxon>
        <taxon>Natronoarchaeaceae</taxon>
    </lineage>
</organism>
<evidence type="ECO:0000256" key="1">
    <source>
        <dbReference type="SAM" id="Phobius"/>
    </source>
</evidence>
<dbReference type="SUPFAM" id="SSF48317">
    <property type="entry name" value="Acid phosphatase/Vanadium-dependent haloperoxidase"/>
    <property type="match status" value="1"/>
</dbReference>
<protein>
    <submittedName>
        <fullName evidence="3">PAP2 superfamily protein</fullName>
    </submittedName>
</protein>
<reference evidence="3 4" key="1">
    <citation type="submission" date="2017-09" db="EMBL/GenBank/DDBJ databases">
        <authorList>
            <person name="Ehlers B."/>
            <person name="Leendertz F.H."/>
        </authorList>
    </citation>
    <scope>NUCLEOTIDE SEQUENCE [LARGE SCALE GENOMIC DNA]</scope>
    <source>
        <strain evidence="3 4">DSM 27208</strain>
    </source>
</reference>
<dbReference type="AlphaFoldDB" id="A0A285NS16"/>
<dbReference type="GO" id="GO:0016020">
    <property type="term" value="C:membrane"/>
    <property type="evidence" value="ECO:0007669"/>
    <property type="project" value="UniProtKB-SubCell"/>
</dbReference>
<feature type="transmembrane region" description="Helical" evidence="1">
    <location>
        <begin position="245"/>
        <end position="264"/>
    </location>
</feature>
<feature type="transmembrane region" description="Helical" evidence="1">
    <location>
        <begin position="48"/>
        <end position="66"/>
    </location>
</feature>
<keyword evidence="4" id="KW-1185">Reference proteome</keyword>
<keyword evidence="1" id="KW-1133">Transmembrane helix</keyword>
<dbReference type="Gene3D" id="1.20.144.10">
    <property type="entry name" value="Phosphatidic acid phosphatase type 2/haloperoxidase"/>
    <property type="match status" value="1"/>
</dbReference>
<feature type="transmembrane region" description="Helical" evidence="1">
    <location>
        <begin position="6"/>
        <end position="28"/>
    </location>
</feature>
<keyword evidence="1" id="KW-0472">Membrane</keyword>
<accession>A0A285NS16</accession>
<dbReference type="InterPro" id="IPR000326">
    <property type="entry name" value="PAP2/HPO"/>
</dbReference>
<evidence type="ECO:0000259" key="2">
    <source>
        <dbReference type="SMART" id="SM00014"/>
    </source>
</evidence>
<gene>
    <name evidence="3" type="ORF">SAMN06269185_1572</name>
</gene>
<sequence>MILLQILAVVAAVAGVILGALLVGCVGVDRLSAILRSPAERKRRFREIVPYLGGLVAVLLINKGLLQYSLKASRLVGWKATGQIYELEGEFVAWIQDLFPDAALLYFAGIYVFGYVVLLVFPLVAYFVADQLRHLKVLLTAYAINYGVGVICYTLFVAYGPRNMMPTAVAQPMYTQFPEVMYLTAMINYSSNVFPSLHTSMSLTAMVLALMSREEYPAWTPIATVLGISVMIATMHLGIHWLTDVIAGIVLGAVAVYAADRIVAWTEQRLVERRSGSNGRSVNWSD</sequence>
<name>A0A285NS16_NATPI</name>